<dbReference type="AlphaFoldDB" id="A0AAN8UPM2"/>
<proteinExistence type="predicted"/>
<feature type="region of interest" description="Disordered" evidence="1">
    <location>
        <begin position="193"/>
        <end position="214"/>
    </location>
</feature>
<evidence type="ECO:0000313" key="3">
    <source>
        <dbReference type="Proteomes" id="UP001370490"/>
    </source>
</evidence>
<evidence type="ECO:0000256" key="1">
    <source>
        <dbReference type="SAM" id="MobiDB-lite"/>
    </source>
</evidence>
<name>A0AAN8UPM2_9MAGN</name>
<dbReference type="EMBL" id="JBAMMX010000022">
    <property type="protein sequence ID" value="KAK6918069.1"/>
    <property type="molecule type" value="Genomic_DNA"/>
</dbReference>
<evidence type="ECO:0000313" key="2">
    <source>
        <dbReference type="EMBL" id="KAK6918069.1"/>
    </source>
</evidence>
<protein>
    <recommendedName>
        <fullName evidence="4">DUF4283 domain-containing protein</fullName>
    </recommendedName>
</protein>
<dbReference type="Proteomes" id="UP001370490">
    <property type="component" value="Unassembled WGS sequence"/>
</dbReference>
<organism evidence="2 3">
    <name type="scientific">Dillenia turbinata</name>
    <dbReference type="NCBI Taxonomy" id="194707"/>
    <lineage>
        <taxon>Eukaryota</taxon>
        <taxon>Viridiplantae</taxon>
        <taxon>Streptophyta</taxon>
        <taxon>Embryophyta</taxon>
        <taxon>Tracheophyta</taxon>
        <taxon>Spermatophyta</taxon>
        <taxon>Magnoliopsida</taxon>
        <taxon>eudicotyledons</taxon>
        <taxon>Gunneridae</taxon>
        <taxon>Pentapetalae</taxon>
        <taxon>Dilleniales</taxon>
        <taxon>Dilleniaceae</taxon>
        <taxon>Dillenia</taxon>
    </lineage>
</organism>
<evidence type="ECO:0008006" key="4">
    <source>
        <dbReference type="Google" id="ProtNLM"/>
    </source>
</evidence>
<sequence>MADNSTFAGKEMEEMCRHTSIDDIEEGPSFGGEDVKIIEDFQQCLVGVWLTTKTTNFNSMKNMTSIWRPLKVDTRRVLEEGPWTFDNHTLLVKRLGGDEQPTIVELNIAIYKLSVGFMCEKIAKNIGNYIDSCRCNLGDNRTANKDKDALIKDSNVPQDMEVFESMYNDSGLVLLDDKTRTIGMNEIGKEQLGLLEGPDHENQSGPKNDTTAGLGIKSATEDSSLLDLRHLGIRGGNNSGIRISDKIIGDNGNRPCLVFDSEVKQVLSSMHLDKSLGVTLISKKTDPKFMMNLHPK</sequence>
<keyword evidence="3" id="KW-1185">Reference proteome</keyword>
<comment type="caution">
    <text evidence="2">The sequence shown here is derived from an EMBL/GenBank/DDBJ whole genome shotgun (WGS) entry which is preliminary data.</text>
</comment>
<accession>A0AAN8UPM2</accession>
<reference evidence="2 3" key="1">
    <citation type="submission" date="2023-12" db="EMBL/GenBank/DDBJ databases">
        <title>A high-quality genome assembly for Dillenia turbinata (Dilleniales).</title>
        <authorList>
            <person name="Chanderbali A."/>
        </authorList>
    </citation>
    <scope>NUCLEOTIDE SEQUENCE [LARGE SCALE GENOMIC DNA]</scope>
    <source>
        <strain evidence="2">LSX21</strain>
        <tissue evidence="2">Leaf</tissue>
    </source>
</reference>
<gene>
    <name evidence="2" type="ORF">RJ641_016491</name>
</gene>